<protein>
    <recommendedName>
        <fullName evidence="3">TIGR04255 family protein</fullName>
    </recommendedName>
</protein>
<comment type="caution">
    <text evidence="1">The sequence shown here is derived from an EMBL/GenBank/DDBJ whole genome shotgun (WGS) entry which is preliminary data.</text>
</comment>
<reference evidence="1 2" key="1">
    <citation type="journal article" date="2015" name="Nature">
        <title>rRNA introns, odd ribosomes, and small enigmatic genomes across a large radiation of phyla.</title>
        <authorList>
            <person name="Brown C.T."/>
            <person name="Hug L.A."/>
            <person name="Thomas B.C."/>
            <person name="Sharon I."/>
            <person name="Castelle C.J."/>
            <person name="Singh A."/>
            <person name="Wilkins M.J."/>
            <person name="Williams K.H."/>
            <person name="Banfield J.F."/>
        </authorList>
    </citation>
    <scope>NUCLEOTIDE SEQUENCE [LARGE SCALE GENOMIC DNA]</scope>
</reference>
<accession>A0A0G1EMX9</accession>
<sequence length="245" mass="28184">MPEEIFVNSQTVIFFQQTLAKPEKIWSELSDKFPNIFDQPPLILPIPNQSEISQVPVVQISSSNGVYRINISRKRVDFFVAGEGKQKFSDKKDSILEKSVILFNFFKNLTKVSRIAFIVRNFIEEDNAVKVLSNLLLPGFTSLYEGDVFDSHIRYTTRHDFEAFKINNYSLVEKSEVNININNTIKKSTGILITRDFNTIPENDLSEQIDGSSFTNFISMASNFVSDISNIKRILWEKKEQKQPL</sequence>
<gene>
    <name evidence="1" type="ORF">UV91_C0007G0035</name>
</gene>
<dbReference type="EMBL" id="LCGH01000007">
    <property type="protein sequence ID" value="KKT11335.1"/>
    <property type="molecule type" value="Genomic_DNA"/>
</dbReference>
<evidence type="ECO:0000313" key="1">
    <source>
        <dbReference type="EMBL" id="KKT11335.1"/>
    </source>
</evidence>
<evidence type="ECO:0008006" key="3">
    <source>
        <dbReference type="Google" id="ProtNLM"/>
    </source>
</evidence>
<name>A0A0G1EMX9_9BACT</name>
<proteinExistence type="predicted"/>
<dbReference type="Proteomes" id="UP000033907">
    <property type="component" value="Unassembled WGS sequence"/>
</dbReference>
<organism evidence="1 2">
    <name type="scientific">Candidatus Nomurabacteria bacterium GW2011_GWF2_43_24</name>
    <dbReference type="NCBI Taxonomy" id="1618778"/>
    <lineage>
        <taxon>Bacteria</taxon>
        <taxon>Candidatus Nomuraibacteriota</taxon>
    </lineage>
</organism>
<evidence type="ECO:0000313" key="2">
    <source>
        <dbReference type="Proteomes" id="UP000033907"/>
    </source>
</evidence>
<dbReference type="AlphaFoldDB" id="A0A0G1EMX9"/>